<name>A0AAV8Y392_9CUCU</name>
<evidence type="ECO:0000313" key="9">
    <source>
        <dbReference type="Proteomes" id="UP001162162"/>
    </source>
</evidence>
<keyword evidence="3" id="KW-1133">Transmembrane helix</keyword>
<evidence type="ECO:0000313" key="8">
    <source>
        <dbReference type="EMBL" id="KAJ8945962.1"/>
    </source>
</evidence>
<evidence type="ECO:0000256" key="4">
    <source>
        <dbReference type="ARBA" id="ARBA00023136"/>
    </source>
</evidence>
<evidence type="ECO:0000256" key="1">
    <source>
        <dbReference type="ARBA" id="ARBA00004370"/>
    </source>
</evidence>
<organism evidence="8 9">
    <name type="scientific">Aromia moschata</name>
    <dbReference type="NCBI Taxonomy" id="1265417"/>
    <lineage>
        <taxon>Eukaryota</taxon>
        <taxon>Metazoa</taxon>
        <taxon>Ecdysozoa</taxon>
        <taxon>Arthropoda</taxon>
        <taxon>Hexapoda</taxon>
        <taxon>Insecta</taxon>
        <taxon>Pterygota</taxon>
        <taxon>Neoptera</taxon>
        <taxon>Endopterygota</taxon>
        <taxon>Coleoptera</taxon>
        <taxon>Polyphaga</taxon>
        <taxon>Cucujiformia</taxon>
        <taxon>Chrysomeloidea</taxon>
        <taxon>Cerambycidae</taxon>
        <taxon>Cerambycinae</taxon>
        <taxon>Callichromatini</taxon>
        <taxon>Aromia</taxon>
    </lineage>
</organism>
<feature type="compositionally biased region" description="Low complexity" evidence="7">
    <location>
        <begin position="463"/>
        <end position="476"/>
    </location>
</feature>
<dbReference type="PANTHER" id="PTHR10736">
    <property type="entry name" value="BESTROPHIN"/>
    <property type="match status" value="1"/>
</dbReference>
<dbReference type="GO" id="GO:0005886">
    <property type="term" value="C:plasma membrane"/>
    <property type="evidence" value="ECO:0007669"/>
    <property type="project" value="UniProtKB-SubCell"/>
</dbReference>
<keyword evidence="9" id="KW-1185">Reference proteome</keyword>
<protein>
    <recommendedName>
        <fullName evidence="6">Bestrophin homolog</fullName>
    </recommendedName>
</protein>
<evidence type="ECO:0000256" key="7">
    <source>
        <dbReference type="SAM" id="MobiDB-lite"/>
    </source>
</evidence>
<dbReference type="Pfam" id="PF01062">
    <property type="entry name" value="Bestrophin"/>
    <property type="match status" value="1"/>
</dbReference>
<dbReference type="Proteomes" id="UP001162162">
    <property type="component" value="Unassembled WGS sequence"/>
</dbReference>
<evidence type="ECO:0000256" key="6">
    <source>
        <dbReference type="RuleBase" id="RU363126"/>
    </source>
</evidence>
<comment type="caution">
    <text evidence="8">The sequence shown here is derived from an EMBL/GenBank/DDBJ whole genome shotgun (WGS) entry which is preliminary data.</text>
</comment>
<comment type="similarity">
    <text evidence="5 6">Belongs to the anion channel-forming bestrophin (TC 1.A.46) family. Calcium-sensitive chloride channel subfamily.</text>
</comment>
<keyword evidence="6" id="KW-0407">Ion channel</keyword>
<gene>
    <name evidence="8" type="ORF">NQ318_016790</name>
</gene>
<dbReference type="InterPro" id="IPR000615">
    <property type="entry name" value="Bestrophin"/>
</dbReference>
<evidence type="ECO:0000256" key="3">
    <source>
        <dbReference type="ARBA" id="ARBA00022989"/>
    </source>
</evidence>
<dbReference type="EMBL" id="JAPWTK010000202">
    <property type="protein sequence ID" value="KAJ8945962.1"/>
    <property type="molecule type" value="Genomic_DNA"/>
</dbReference>
<keyword evidence="6" id="KW-1003">Cell membrane</keyword>
<keyword evidence="6" id="KW-0868">Chloride</keyword>
<feature type="region of interest" description="Disordered" evidence="7">
    <location>
        <begin position="454"/>
        <end position="521"/>
    </location>
</feature>
<dbReference type="GO" id="GO:0005254">
    <property type="term" value="F:chloride channel activity"/>
    <property type="evidence" value="ECO:0007669"/>
    <property type="project" value="UniProtKB-KW"/>
</dbReference>
<evidence type="ECO:0000256" key="2">
    <source>
        <dbReference type="ARBA" id="ARBA00022692"/>
    </source>
</evidence>
<proteinExistence type="inferred from homology"/>
<dbReference type="PANTHER" id="PTHR10736:SF11">
    <property type="entry name" value="BESTROPHIN 2"/>
    <property type="match status" value="1"/>
</dbReference>
<comment type="subcellular location">
    <subcellularLocation>
        <location evidence="6">Cell membrane</location>
        <topology evidence="6">Multi-pass membrane protein</topology>
    </subcellularLocation>
    <subcellularLocation>
        <location evidence="1">Membrane</location>
    </subcellularLocation>
</comment>
<evidence type="ECO:0000256" key="5">
    <source>
        <dbReference type="ARBA" id="ARBA00034769"/>
    </source>
</evidence>
<reference evidence="8" key="1">
    <citation type="journal article" date="2023" name="Insect Mol. Biol.">
        <title>Genome sequencing provides insights into the evolution of gene families encoding plant cell wall-degrading enzymes in longhorned beetles.</title>
        <authorList>
            <person name="Shin N.R."/>
            <person name="Okamura Y."/>
            <person name="Kirsch R."/>
            <person name="Pauchet Y."/>
        </authorList>
    </citation>
    <scope>NUCLEOTIDE SEQUENCE</scope>
    <source>
        <strain evidence="8">AMC_N1</strain>
    </source>
</reference>
<feature type="compositionally biased region" description="Low complexity" evidence="7">
    <location>
        <begin position="485"/>
        <end position="496"/>
    </location>
</feature>
<feature type="non-terminal residue" evidence="8">
    <location>
        <position position="1"/>
    </location>
</feature>
<keyword evidence="6" id="KW-0813">Transport</keyword>
<accession>A0AAV8Y392</accession>
<comment type="function">
    <text evidence="6">Forms chloride channels.</text>
</comment>
<dbReference type="InterPro" id="IPR021134">
    <property type="entry name" value="Bestrophin-like"/>
</dbReference>
<keyword evidence="6" id="KW-0406">Ion transport</keyword>
<dbReference type="GO" id="GO:0034707">
    <property type="term" value="C:chloride channel complex"/>
    <property type="evidence" value="ECO:0007669"/>
    <property type="project" value="UniProtKB-KW"/>
</dbReference>
<keyword evidence="2" id="KW-0812">Transmembrane</keyword>
<dbReference type="AlphaFoldDB" id="A0AAV8Y392"/>
<sequence length="542" mass="59505">VVSLALYAYFIAALLGRQFVPYADKSMQTKWEAPDVYFPFFTALQFCFYIGWLKVAEVLINPFGEDDDDIELNWLIDRHIKAGYMIVDEMHEEHPELLKDQYWDDVVPKELPYTVASEHYRREEPKGSAESYKVKSTDAMYANLVVTNKKSLHDDMYADYESVDTPIVERRKSSNWFSRQISRTGMGSIRSASTAYSSGDFSADTAGIRCTPIRRTDSSLDCLRRRCPSTTVWWGGDLEGAETLSKVSGKFECCCSKAISFGFDYKSHALRRSKFNGAAAMQVKSRPRIPTPDVTKEVVDRENRLAASVAHVQNQMSTGLTLMSHQLPANYPSYPAGDVPVVQVVLSPIQELDGTGSVNNTLHANQPGTAALAQAVLSPGLGPVLAASPAVSVPMTVSQLTSLGLTSHHNSPLLARTFDHQSNRSPTFIQASRAFEPEKPAVGPAVQPLTLTEVHPEDEQPLSSRSSNTSAASEISHCSKDSIVSNMSNTTASMTSKRSLETPCDPAAGDDHISDLSAGVSMTVTPQLERKSSFVGEGRCRR</sequence>
<keyword evidence="6" id="KW-0869">Chloride channel</keyword>
<keyword evidence="4" id="KW-0472">Membrane</keyword>